<evidence type="ECO:0000313" key="6">
    <source>
        <dbReference type="Proteomes" id="UP000054007"/>
    </source>
</evidence>
<organism evidence="5 6">
    <name type="scientific">Cylindrobasidium torrendii FP15055 ss-10</name>
    <dbReference type="NCBI Taxonomy" id="1314674"/>
    <lineage>
        <taxon>Eukaryota</taxon>
        <taxon>Fungi</taxon>
        <taxon>Dikarya</taxon>
        <taxon>Basidiomycota</taxon>
        <taxon>Agaricomycotina</taxon>
        <taxon>Agaricomycetes</taxon>
        <taxon>Agaricomycetidae</taxon>
        <taxon>Agaricales</taxon>
        <taxon>Marasmiineae</taxon>
        <taxon>Physalacriaceae</taxon>
        <taxon>Cylindrobasidium</taxon>
    </lineage>
</organism>
<dbReference type="InterPro" id="IPR012338">
    <property type="entry name" value="Beta-lactam/transpept-like"/>
</dbReference>
<dbReference type="SUPFAM" id="SSF56601">
    <property type="entry name" value="beta-lactamase/transpeptidase-like"/>
    <property type="match status" value="1"/>
</dbReference>
<dbReference type="Proteomes" id="UP000054007">
    <property type="component" value="Unassembled WGS sequence"/>
</dbReference>
<gene>
    <name evidence="5" type="ORF">CYLTODRAFT_452005</name>
</gene>
<feature type="region of interest" description="Disordered" evidence="2">
    <location>
        <begin position="402"/>
        <end position="422"/>
    </location>
</feature>
<keyword evidence="3" id="KW-0732">Signal</keyword>
<dbReference type="PANTHER" id="PTHR46825:SF15">
    <property type="entry name" value="BETA-LACTAMASE-RELATED DOMAIN-CONTAINING PROTEIN"/>
    <property type="match status" value="1"/>
</dbReference>
<feature type="domain" description="Beta-lactamase-related" evidence="4">
    <location>
        <begin position="68"/>
        <end position="376"/>
    </location>
</feature>
<dbReference type="OrthoDB" id="5946976at2759"/>
<name>A0A0D7BHP7_9AGAR</name>
<evidence type="ECO:0000256" key="3">
    <source>
        <dbReference type="SAM" id="SignalP"/>
    </source>
</evidence>
<feature type="compositionally biased region" description="Polar residues" evidence="2">
    <location>
        <begin position="402"/>
        <end position="420"/>
    </location>
</feature>
<evidence type="ECO:0000256" key="2">
    <source>
        <dbReference type="SAM" id="MobiDB-lite"/>
    </source>
</evidence>
<feature type="chain" id="PRO_5002317208" evidence="3">
    <location>
        <begin position="19"/>
        <end position="579"/>
    </location>
</feature>
<evidence type="ECO:0000313" key="5">
    <source>
        <dbReference type="EMBL" id="KIY70088.1"/>
    </source>
</evidence>
<feature type="signal peptide" evidence="3">
    <location>
        <begin position="1"/>
        <end position="18"/>
    </location>
</feature>
<proteinExistence type="inferred from homology"/>
<dbReference type="Pfam" id="PF00144">
    <property type="entry name" value="Beta-lactamase"/>
    <property type="match status" value="1"/>
</dbReference>
<dbReference type="AlphaFoldDB" id="A0A0D7BHP7"/>
<evidence type="ECO:0000259" key="4">
    <source>
        <dbReference type="Pfam" id="PF00144"/>
    </source>
</evidence>
<dbReference type="InterPro" id="IPR001466">
    <property type="entry name" value="Beta-lactam-related"/>
</dbReference>
<dbReference type="InterPro" id="IPR050491">
    <property type="entry name" value="AmpC-like"/>
</dbReference>
<protein>
    <submittedName>
        <fullName evidence="5">Beta-lactamase/transpeptidase-like protein</fullName>
    </submittedName>
</protein>
<dbReference type="STRING" id="1314674.A0A0D7BHP7"/>
<keyword evidence="6" id="KW-1185">Reference proteome</keyword>
<dbReference type="PANTHER" id="PTHR46825">
    <property type="entry name" value="D-ALANYL-D-ALANINE-CARBOXYPEPTIDASE/ENDOPEPTIDASE AMPH"/>
    <property type="match status" value="1"/>
</dbReference>
<dbReference type="Gene3D" id="3.40.710.10">
    <property type="entry name" value="DD-peptidase/beta-lactamase superfamily"/>
    <property type="match status" value="1"/>
</dbReference>
<sequence length="579" mass="61036">MILPWSLALLASVRLSRALISIRTPQAQISRATNDSLILPSIDEYIHEVLEASGSPGGLGVAVVSKSTDGTWSVETKGYGNATSNGTSVDDNTVFAIGSNSKLFAALSVGLLATNESISLSSKMSSILPGWGLMDEEASNHATLVDLLSHRTGLASHDLMYNTNDTVPDIIARTKYLKPSASFRDIFQYTNVMYMLASYLPTAALGIPYAHYVKEHILDPLGLHATTFSTDVASSGHILAQGFAAPGLGMTEQPALELWTGDVTGDGDLFSGPGGVLMNARDAAVWLQTLLLKGAHPRTGEQVIPAEIFDFVTNGVTVISTIGTPIVYGAGQYMYSYNGAAVVEHDGGVAGFRSLVSRMPDLGVGVAVFSNDEVNGGDLMSLVRTRVYDTVLDIASAVDSSLTDTTGASNSSADSSTTPLVTPKPPSIDAAQHAGLYVDGAYGAWDFCYISNISSCDEISDIPQYFWNTSTGADILSKPNLVAQIDKLGGTHILLSHFDADVWNATFFLLPSYVDASGKPTGERWIRVAATATATFNLSGSSIMGFGLTGVWGAGHDAASLEPVEGDVKASSEVYFGKQ</sequence>
<comment type="similarity">
    <text evidence="1">Belongs to the peptidase S12 family.</text>
</comment>
<accession>A0A0D7BHP7</accession>
<evidence type="ECO:0000256" key="1">
    <source>
        <dbReference type="ARBA" id="ARBA00038215"/>
    </source>
</evidence>
<dbReference type="EMBL" id="KN880473">
    <property type="protein sequence ID" value="KIY70088.1"/>
    <property type="molecule type" value="Genomic_DNA"/>
</dbReference>
<reference evidence="5 6" key="1">
    <citation type="journal article" date="2015" name="Fungal Genet. Biol.">
        <title>Evolution of novel wood decay mechanisms in Agaricales revealed by the genome sequences of Fistulina hepatica and Cylindrobasidium torrendii.</title>
        <authorList>
            <person name="Floudas D."/>
            <person name="Held B.W."/>
            <person name="Riley R."/>
            <person name="Nagy L.G."/>
            <person name="Koehler G."/>
            <person name="Ransdell A.S."/>
            <person name="Younus H."/>
            <person name="Chow J."/>
            <person name="Chiniquy J."/>
            <person name="Lipzen A."/>
            <person name="Tritt A."/>
            <person name="Sun H."/>
            <person name="Haridas S."/>
            <person name="LaButti K."/>
            <person name="Ohm R.A."/>
            <person name="Kues U."/>
            <person name="Blanchette R.A."/>
            <person name="Grigoriev I.V."/>
            <person name="Minto R.E."/>
            <person name="Hibbett D.S."/>
        </authorList>
    </citation>
    <scope>NUCLEOTIDE SEQUENCE [LARGE SCALE GENOMIC DNA]</scope>
    <source>
        <strain evidence="5 6">FP15055 ss-10</strain>
    </source>
</reference>